<feature type="coiled-coil region" evidence="5">
    <location>
        <begin position="151"/>
        <end position="220"/>
    </location>
</feature>
<keyword evidence="3" id="KW-0862">Zinc</keyword>
<protein>
    <recommendedName>
        <fullName evidence="7">RING-type domain-containing protein</fullName>
    </recommendedName>
</protein>
<dbReference type="PANTHER" id="PTHR23041:SF78">
    <property type="entry name" value="E3 UBIQUITIN-PROTEIN LIGASE RNF4"/>
    <property type="match status" value="1"/>
</dbReference>
<feature type="region of interest" description="Disordered" evidence="6">
    <location>
        <begin position="1"/>
        <end position="91"/>
    </location>
</feature>
<evidence type="ECO:0000256" key="6">
    <source>
        <dbReference type="SAM" id="MobiDB-lite"/>
    </source>
</evidence>
<dbReference type="GO" id="GO:0008270">
    <property type="term" value="F:zinc ion binding"/>
    <property type="evidence" value="ECO:0007669"/>
    <property type="project" value="UniProtKB-KW"/>
</dbReference>
<evidence type="ECO:0000256" key="2">
    <source>
        <dbReference type="ARBA" id="ARBA00022771"/>
    </source>
</evidence>
<evidence type="ECO:0000313" key="9">
    <source>
        <dbReference type="Proteomes" id="UP000294933"/>
    </source>
</evidence>
<dbReference type="InterPro" id="IPR027370">
    <property type="entry name" value="Znf-RING_euk"/>
</dbReference>
<organism evidence="8 9">
    <name type="scientific">Rickenella mellea</name>
    <dbReference type="NCBI Taxonomy" id="50990"/>
    <lineage>
        <taxon>Eukaryota</taxon>
        <taxon>Fungi</taxon>
        <taxon>Dikarya</taxon>
        <taxon>Basidiomycota</taxon>
        <taxon>Agaricomycotina</taxon>
        <taxon>Agaricomycetes</taxon>
        <taxon>Hymenochaetales</taxon>
        <taxon>Rickenellaceae</taxon>
        <taxon>Rickenella</taxon>
    </lineage>
</organism>
<dbReference type="Gene3D" id="3.30.40.10">
    <property type="entry name" value="Zinc/RING finger domain, C3HC4 (zinc finger)"/>
    <property type="match status" value="1"/>
</dbReference>
<dbReference type="AlphaFoldDB" id="A0A4Y7QA82"/>
<dbReference type="EMBL" id="ML170168">
    <property type="protein sequence ID" value="TDL24002.1"/>
    <property type="molecule type" value="Genomic_DNA"/>
</dbReference>
<keyword evidence="1" id="KW-0479">Metal-binding</keyword>
<reference evidence="8 9" key="1">
    <citation type="submission" date="2018-06" db="EMBL/GenBank/DDBJ databases">
        <title>A transcriptomic atlas of mushroom development highlights an independent origin of complex multicellularity.</title>
        <authorList>
            <consortium name="DOE Joint Genome Institute"/>
            <person name="Krizsan K."/>
            <person name="Almasi E."/>
            <person name="Merenyi Z."/>
            <person name="Sahu N."/>
            <person name="Viragh M."/>
            <person name="Koszo T."/>
            <person name="Mondo S."/>
            <person name="Kiss B."/>
            <person name="Balint B."/>
            <person name="Kues U."/>
            <person name="Barry K."/>
            <person name="Hegedus J.C."/>
            <person name="Henrissat B."/>
            <person name="Johnson J."/>
            <person name="Lipzen A."/>
            <person name="Ohm R."/>
            <person name="Nagy I."/>
            <person name="Pangilinan J."/>
            <person name="Yan J."/>
            <person name="Xiong Y."/>
            <person name="Grigoriev I.V."/>
            <person name="Hibbett D.S."/>
            <person name="Nagy L.G."/>
        </authorList>
    </citation>
    <scope>NUCLEOTIDE SEQUENCE [LARGE SCALE GENOMIC DNA]</scope>
    <source>
        <strain evidence="8 9">SZMC22713</strain>
    </source>
</reference>
<evidence type="ECO:0000256" key="4">
    <source>
        <dbReference type="PROSITE-ProRule" id="PRU00175"/>
    </source>
</evidence>
<feature type="domain" description="RING-type" evidence="7">
    <location>
        <begin position="223"/>
        <end position="281"/>
    </location>
</feature>
<dbReference type="PROSITE" id="PS00518">
    <property type="entry name" value="ZF_RING_1"/>
    <property type="match status" value="1"/>
</dbReference>
<evidence type="ECO:0000259" key="7">
    <source>
        <dbReference type="PROSITE" id="PS50089"/>
    </source>
</evidence>
<dbReference type="Proteomes" id="UP000294933">
    <property type="component" value="Unassembled WGS sequence"/>
</dbReference>
<keyword evidence="5" id="KW-0175">Coiled coil</keyword>
<accession>A0A4Y7QA82</accession>
<evidence type="ECO:0000313" key="8">
    <source>
        <dbReference type="EMBL" id="TDL24002.1"/>
    </source>
</evidence>
<keyword evidence="2 4" id="KW-0863">Zinc-finger</keyword>
<dbReference type="PROSITE" id="PS50089">
    <property type="entry name" value="ZF_RING_2"/>
    <property type="match status" value="1"/>
</dbReference>
<keyword evidence="9" id="KW-1185">Reference proteome</keyword>
<evidence type="ECO:0000256" key="1">
    <source>
        <dbReference type="ARBA" id="ARBA00022723"/>
    </source>
</evidence>
<dbReference type="InterPro" id="IPR047134">
    <property type="entry name" value="RNF4"/>
</dbReference>
<dbReference type="InterPro" id="IPR017907">
    <property type="entry name" value="Znf_RING_CS"/>
</dbReference>
<gene>
    <name evidence="8" type="ORF">BD410DRAFT_786710</name>
</gene>
<dbReference type="SUPFAM" id="SSF57850">
    <property type="entry name" value="RING/U-box"/>
    <property type="match status" value="1"/>
</dbReference>
<dbReference type="SMART" id="SM00184">
    <property type="entry name" value="RING"/>
    <property type="match status" value="1"/>
</dbReference>
<dbReference type="OrthoDB" id="6105938at2759"/>
<dbReference type="Pfam" id="PF13445">
    <property type="entry name" value="zf-RING_UBOX"/>
    <property type="match status" value="1"/>
</dbReference>
<dbReference type="PANTHER" id="PTHR23041">
    <property type="entry name" value="RING FINGER DOMAIN-CONTAINING"/>
    <property type="match status" value="1"/>
</dbReference>
<dbReference type="STRING" id="50990.A0A4Y7QA82"/>
<evidence type="ECO:0000256" key="3">
    <source>
        <dbReference type="ARBA" id="ARBA00022833"/>
    </source>
</evidence>
<name>A0A4Y7QA82_9AGAM</name>
<proteinExistence type="predicted"/>
<dbReference type="InterPro" id="IPR001841">
    <property type="entry name" value="Znf_RING"/>
</dbReference>
<sequence>MSSGEPSSHALKATSSRSNGEDRAERKIRRRRRSRSSDSRKSRKENAKDVILQGKKRKTGPVEDRPPSPIASLEVTTPQSHYARRHKDSFGKSELRQNLSIVSQRTQYVDSATLPVAEEPDPDYRKSRHRMQPVLSASLAPGPHTTDIAPAKDLRQQVIDLKKETELLKQNAARDKQMMDMIKKELAAAKQLSKKQEATIVKLKTNNKKSDEQLSNIQNNLQCQICLELLLKPYALSQCGHVLCLKCLQEWFRSVPDQNQGPDEDEPLSALFRTKTCPCCRAKVFSRPVQLFVVKSMAALFAPDTPSSTSVPDASGEGDPWAGIFPEEVNITDDEYAGEDDDEDNELDGDAWSISMGFSESDPEYAVNYGSESDSYAGEYVRPMWAPPALEIDRRDVMNATVLELGMMKRGATIGMIRRFDMRFEPENGLVAVTDSGNDVYLGYNIWLDEDDDQGTEFMTWVESDIFDRPERWDYEDSPDGSWTAWRLVRQEEASGDENSGDEY</sequence>
<dbReference type="InterPro" id="IPR058504">
    <property type="entry name" value="DUF8191"/>
</dbReference>
<feature type="compositionally biased region" description="Basic and acidic residues" evidence="6">
    <location>
        <begin position="35"/>
        <end position="48"/>
    </location>
</feature>
<dbReference type="VEuPathDB" id="FungiDB:BD410DRAFT_786710"/>
<dbReference type="Pfam" id="PF26609">
    <property type="entry name" value="DUF8191"/>
    <property type="match status" value="1"/>
</dbReference>
<dbReference type="InterPro" id="IPR013083">
    <property type="entry name" value="Znf_RING/FYVE/PHD"/>
</dbReference>
<evidence type="ECO:0000256" key="5">
    <source>
        <dbReference type="SAM" id="Coils"/>
    </source>
</evidence>